<reference evidence="1 2" key="1">
    <citation type="journal article" date="2018" name="BMC Genomics">
        <title>Comparative genome analyses reveal sequence features reflecting distinct modes of host-adaptation between dicot and monocot powdery mildew.</title>
        <authorList>
            <person name="Wu Y."/>
            <person name="Ma X."/>
            <person name="Pan Z."/>
            <person name="Kale S.D."/>
            <person name="Song Y."/>
            <person name="King H."/>
            <person name="Zhang Q."/>
            <person name="Presley C."/>
            <person name="Deng X."/>
            <person name="Wei C.I."/>
            <person name="Xiao S."/>
        </authorList>
    </citation>
    <scope>NUCLEOTIDE SEQUENCE [LARGE SCALE GENOMIC DNA]</scope>
    <source>
        <strain evidence="1">UMSG3</strain>
    </source>
</reference>
<dbReference type="AlphaFoldDB" id="A0A420J7L4"/>
<accession>A0A420J7L4</accession>
<sequence>MELRNLQVKRLKIALWMSFSRRLTFVDNDPQVLPIFPKNFHTWSSQARTYYY</sequence>
<evidence type="ECO:0000313" key="1">
    <source>
        <dbReference type="EMBL" id="RKF82756.1"/>
    </source>
</evidence>
<evidence type="ECO:0000313" key="2">
    <source>
        <dbReference type="Proteomes" id="UP000283383"/>
    </source>
</evidence>
<organism evidence="1 2">
    <name type="scientific">Golovinomyces cichoracearum</name>
    <dbReference type="NCBI Taxonomy" id="62708"/>
    <lineage>
        <taxon>Eukaryota</taxon>
        <taxon>Fungi</taxon>
        <taxon>Dikarya</taxon>
        <taxon>Ascomycota</taxon>
        <taxon>Pezizomycotina</taxon>
        <taxon>Leotiomycetes</taxon>
        <taxon>Erysiphales</taxon>
        <taxon>Erysiphaceae</taxon>
        <taxon>Golovinomyces</taxon>
    </lineage>
</organism>
<name>A0A420J7L4_9PEZI</name>
<dbReference type="Proteomes" id="UP000283383">
    <property type="component" value="Unassembled WGS sequence"/>
</dbReference>
<gene>
    <name evidence="1" type="ORF">GcM3_021008</name>
</gene>
<dbReference type="EMBL" id="MCBQ01002157">
    <property type="protein sequence ID" value="RKF82756.1"/>
    <property type="molecule type" value="Genomic_DNA"/>
</dbReference>
<protein>
    <submittedName>
        <fullName evidence="1">Uncharacterized protein</fullName>
    </submittedName>
</protein>
<keyword evidence="2" id="KW-1185">Reference proteome</keyword>
<proteinExistence type="predicted"/>
<comment type="caution">
    <text evidence="1">The sequence shown here is derived from an EMBL/GenBank/DDBJ whole genome shotgun (WGS) entry which is preliminary data.</text>
</comment>